<dbReference type="Pfam" id="PF02561">
    <property type="entry name" value="FliS"/>
    <property type="match status" value="1"/>
</dbReference>
<dbReference type="PIRSF" id="PIRSF039090">
    <property type="entry name" value="Flis"/>
    <property type="match status" value="1"/>
</dbReference>
<reference evidence="6 7" key="1">
    <citation type="submission" date="2018-05" db="EMBL/GenBank/DDBJ databases">
        <authorList>
            <consortium name="PulseNet: The National Subtyping Network for Foodborne Disease Surveillance"/>
            <person name="Tarr C.L."/>
            <person name="Trees E."/>
            <person name="Katz L.S."/>
            <person name="Carleton-Romer H.A."/>
            <person name="Stroika S."/>
            <person name="Kucerova Z."/>
            <person name="Roache K.F."/>
            <person name="Sabol A.L."/>
            <person name="Besser J."/>
            <person name="Gerner-Smidt P."/>
        </authorList>
    </citation>
    <scope>NUCLEOTIDE SEQUENCE [LARGE SCALE GENOMIC DNA]</scope>
    <source>
        <strain evidence="6 7">1988D-2602</strain>
    </source>
</reference>
<evidence type="ECO:0000313" key="7">
    <source>
        <dbReference type="Proteomes" id="UP000533324"/>
    </source>
</evidence>
<accession>A0A7U8AQ65</accession>
<evidence type="ECO:0000256" key="2">
    <source>
        <dbReference type="ARBA" id="ARBA00008787"/>
    </source>
</evidence>
<evidence type="ECO:0000256" key="4">
    <source>
        <dbReference type="ARBA" id="ARBA00022795"/>
    </source>
</evidence>
<dbReference type="PANTHER" id="PTHR34773">
    <property type="entry name" value="FLAGELLAR SECRETION CHAPERONE FLIS"/>
    <property type="match status" value="1"/>
</dbReference>
<evidence type="ECO:0000256" key="5">
    <source>
        <dbReference type="ARBA" id="ARBA00023186"/>
    </source>
</evidence>
<dbReference type="Gene3D" id="1.20.120.340">
    <property type="entry name" value="Flagellar protein FliS"/>
    <property type="match status" value="1"/>
</dbReference>
<evidence type="ECO:0000256" key="1">
    <source>
        <dbReference type="ARBA" id="ARBA00004514"/>
    </source>
</evidence>
<evidence type="ECO:0000313" key="6">
    <source>
        <dbReference type="EMBL" id="EAJ1254290.1"/>
    </source>
</evidence>
<name>A0A7U8AQ65_CAMLA</name>
<keyword evidence="6" id="KW-0282">Flagellum</keyword>
<organism evidence="6 7">
    <name type="scientific">Campylobacter lari</name>
    <dbReference type="NCBI Taxonomy" id="201"/>
    <lineage>
        <taxon>Bacteria</taxon>
        <taxon>Pseudomonadati</taxon>
        <taxon>Campylobacterota</taxon>
        <taxon>Epsilonproteobacteria</taxon>
        <taxon>Campylobacterales</taxon>
        <taxon>Campylobacteraceae</taxon>
        <taxon>Campylobacter</taxon>
    </lineage>
</organism>
<comment type="similarity">
    <text evidence="2">Belongs to the FliS family.</text>
</comment>
<dbReference type="InterPro" id="IPR036584">
    <property type="entry name" value="FliS_sf"/>
</dbReference>
<proteinExistence type="inferred from homology"/>
<keyword evidence="4" id="KW-1005">Bacterial flagellum biogenesis</keyword>
<dbReference type="AlphaFoldDB" id="A0A7U8AQ65"/>
<gene>
    <name evidence="6" type="primary">fliS</name>
    <name evidence="6" type="ORF">A0Y59_03660</name>
</gene>
<dbReference type="GO" id="GO:0044780">
    <property type="term" value="P:bacterial-type flagellum assembly"/>
    <property type="evidence" value="ECO:0007669"/>
    <property type="project" value="InterPro"/>
</dbReference>
<dbReference type="CDD" id="cd16098">
    <property type="entry name" value="FliS"/>
    <property type="match status" value="1"/>
</dbReference>
<dbReference type="NCBIfam" id="TIGR00208">
    <property type="entry name" value="fliS"/>
    <property type="match status" value="1"/>
</dbReference>
<comment type="subcellular location">
    <subcellularLocation>
        <location evidence="1">Cytoplasm</location>
        <location evidence="1">Cytosol</location>
    </subcellularLocation>
</comment>
<keyword evidence="6" id="KW-0966">Cell projection</keyword>
<comment type="caution">
    <text evidence="6">The sequence shown here is derived from an EMBL/GenBank/DDBJ whole genome shotgun (WGS) entry which is preliminary data.</text>
</comment>
<dbReference type="EMBL" id="AABVCV010000005">
    <property type="protein sequence ID" value="EAJ1254290.1"/>
    <property type="molecule type" value="Genomic_DNA"/>
</dbReference>
<evidence type="ECO:0000256" key="3">
    <source>
        <dbReference type="ARBA" id="ARBA00022490"/>
    </source>
</evidence>
<dbReference type="GO" id="GO:0005829">
    <property type="term" value="C:cytosol"/>
    <property type="evidence" value="ECO:0007669"/>
    <property type="project" value="UniProtKB-SubCell"/>
</dbReference>
<keyword evidence="6" id="KW-0969">Cilium</keyword>
<keyword evidence="5" id="KW-0143">Chaperone</keyword>
<dbReference type="InterPro" id="IPR003713">
    <property type="entry name" value="FliS"/>
</dbReference>
<keyword evidence="3" id="KW-0963">Cytoplasm</keyword>
<dbReference type="GO" id="GO:0071973">
    <property type="term" value="P:bacterial-type flagellum-dependent cell motility"/>
    <property type="evidence" value="ECO:0007669"/>
    <property type="project" value="TreeGrafter"/>
</dbReference>
<protein>
    <submittedName>
        <fullName evidence="6">Flagellar export chaperone FliS</fullName>
    </submittedName>
</protein>
<dbReference type="SUPFAM" id="SSF101116">
    <property type="entry name" value="Flagellar export chaperone FliS"/>
    <property type="match status" value="1"/>
</dbReference>
<sequence length="124" mass="14298">MVNNAVYSAYSQNQIGVESQEKLIEMLYSGILRFSSRIKIAIQNENIEERVYYVKRASAIFIELLNCLDYEKGGEIAHYLSGLYTRELQLLSLANIENNEARVDEVINVVKGLLEAWREVHKNE</sequence>
<dbReference type="PANTHER" id="PTHR34773:SF1">
    <property type="entry name" value="FLAGELLAR SECRETION CHAPERONE FLIS"/>
    <property type="match status" value="1"/>
</dbReference>
<dbReference type="Proteomes" id="UP000533324">
    <property type="component" value="Unassembled WGS sequence"/>
</dbReference>